<comment type="caution">
    <text evidence="9">The sequence shown here is derived from an EMBL/GenBank/DDBJ whole genome shotgun (WGS) entry which is preliminary data.</text>
</comment>
<dbReference type="AlphaFoldDB" id="A0A3S3P9X6"/>
<organism evidence="9 10">
    <name type="scientific">Dinothrombium tinctorium</name>
    <dbReference type="NCBI Taxonomy" id="1965070"/>
    <lineage>
        <taxon>Eukaryota</taxon>
        <taxon>Metazoa</taxon>
        <taxon>Ecdysozoa</taxon>
        <taxon>Arthropoda</taxon>
        <taxon>Chelicerata</taxon>
        <taxon>Arachnida</taxon>
        <taxon>Acari</taxon>
        <taxon>Acariformes</taxon>
        <taxon>Trombidiformes</taxon>
        <taxon>Prostigmata</taxon>
        <taxon>Anystina</taxon>
        <taxon>Parasitengona</taxon>
        <taxon>Trombidioidea</taxon>
        <taxon>Trombidiidae</taxon>
        <taxon>Dinothrombium</taxon>
    </lineage>
</organism>
<evidence type="ECO:0000256" key="1">
    <source>
        <dbReference type="ARBA" id="ARBA00023015"/>
    </source>
</evidence>
<evidence type="ECO:0000313" key="10">
    <source>
        <dbReference type="Proteomes" id="UP000285301"/>
    </source>
</evidence>
<dbReference type="STRING" id="1965070.A0A3S3P9X6"/>
<keyword evidence="2" id="KW-0238">DNA-binding</keyword>
<dbReference type="InterPro" id="IPR004827">
    <property type="entry name" value="bZIP"/>
</dbReference>
<dbReference type="SMART" id="SM00338">
    <property type="entry name" value="BRLZ"/>
    <property type="match status" value="1"/>
</dbReference>
<gene>
    <name evidence="9" type="ORF">B4U79_02202</name>
</gene>
<keyword evidence="10" id="KW-1185">Reference proteome</keyword>
<evidence type="ECO:0000256" key="6">
    <source>
        <dbReference type="SAM" id="Coils"/>
    </source>
</evidence>
<keyword evidence="3" id="KW-0010">Activator</keyword>
<dbReference type="Proteomes" id="UP000285301">
    <property type="component" value="Unassembled WGS sequence"/>
</dbReference>
<evidence type="ECO:0000256" key="7">
    <source>
        <dbReference type="SAM" id="MobiDB-lite"/>
    </source>
</evidence>
<dbReference type="SUPFAM" id="SSF47454">
    <property type="entry name" value="A DNA-binding domain in eukaryotic transcription factors"/>
    <property type="match status" value="1"/>
</dbReference>
<protein>
    <submittedName>
        <fullName evidence="9">Nuclear factor erythroid 2-related factor 1-like protein</fullName>
    </submittedName>
</protein>
<name>A0A3S3P9X6_9ACAR</name>
<evidence type="ECO:0000259" key="8">
    <source>
        <dbReference type="PROSITE" id="PS50217"/>
    </source>
</evidence>
<keyword evidence="1" id="KW-0805">Transcription regulation</keyword>
<evidence type="ECO:0000256" key="4">
    <source>
        <dbReference type="ARBA" id="ARBA00023163"/>
    </source>
</evidence>
<dbReference type="PANTHER" id="PTHR24411">
    <property type="entry name" value="NUCLEAR FACTOR ERYTHROID 2-RELATED FACTOR"/>
    <property type="match status" value="1"/>
</dbReference>
<dbReference type="PANTHER" id="PTHR24411:SF55">
    <property type="entry name" value="SEGMENTATION PROTEIN CAP'N'COLLAR"/>
    <property type="match status" value="1"/>
</dbReference>
<dbReference type="GO" id="GO:0000981">
    <property type="term" value="F:DNA-binding transcription factor activity, RNA polymerase II-specific"/>
    <property type="evidence" value="ECO:0007669"/>
    <property type="project" value="TreeGrafter"/>
</dbReference>
<dbReference type="InterPro" id="IPR008917">
    <property type="entry name" value="TF_DNA-bd_sf"/>
</dbReference>
<dbReference type="InterPro" id="IPR047167">
    <property type="entry name" value="NFE2-like"/>
</dbReference>
<sequence>MKQQREIDEIIGASENAFERDQDDDGETQAAAVSASDIDDLVDGIDSLFDGINLPLISDPLLTSIINDEGEDESLLKELEDIIMLNAEQEEVEAVNHIENTANHLDSGWNSDFEQPTSISMPSMLQSDVLNSNYHNYYTSGHLYYPNGRLSDLTEENLHDAFVATSVSEGPSNSVGTAVAVSMATLSNGSDPVPEIGAVATGYGPEFSEFAYPNNTVVASNSSFPCPDIQGTNTTEYSLSDFLSDEDLQLMDVANATQHQTYCGEIPNQKVIHSEKGNTTEDRLDASSDSAVSSMSSDRVPSISDGDWIDTCSETSSHHGDQGYSNGEFNSRFDSNFFTSGSQYANAAAQKKYKYFGKKSETKDGQCSQQAKQYYTNGVIESNAEYDYGNYDVNEDAAYAYAPIELNNEFSQPSYIQPSMHNHTYHLPIISANCDTRQSTKLQIQQKRQTRKSGSSSVKSFSDYTDDEDDEQCATRDEKRARAMNIPISTQDIINLPIDEFNERLAKYELTEAQLSLIRDIRRRGKNKVAAQNCRKRKMDQIMGLQGEVDNLNEKKEALKAQQVQLIALRDMMRGKYNKLYNLIIESSRQSNSVDTYDCTTDYSSFSVQLK</sequence>
<feature type="region of interest" description="Disordered" evidence="7">
    <location>
        <begin position="277"/>
        <end position="301"/>
    </location>
</feature>
<accession>A0A3S3P9X6</accession>
<evidence type="ECO:0000256" key="5">
    <source>
        <dbReference type="ARBA" id="ARBA00023242"/>
    </source>
</evidence>
<dbReference type="Pfam" id="PF03131">
    <property type="entry name" value="bZIP_Maf"/>
    <property type="match status" value="1"/>
</dbReference>
<keyword evidence="4" id="KW-0804">Transcription</keyword>
<dbReference type="Gene3D" id="1.10.880.10">
    <property type="entry name" value="Transcription factor, Skn-1-like, DNA-binding domain"/>
    <property type="match status" value="1"/>
</dbReference>
<dbReference type="FunFam" id="1.10.880.10:FF:000004">
    <property type="entry name" value="Nuclear factor, erythroid 2"/>
    <property type="match status" value="1"/>
</dbReference>
<dbReference type="PROSITE" id="PS50217">
    <property type="entry name" value="BZIP"/>
    <property type="match status" value="1"/>
</dbReference>
<reference evidence="9 10" key="1">
    <citation type="journal article" date="2018" name="Gigascience">
        <title>Genomes of trombidid mites reveal novel predicted allergens and laterally-transferred genes associated with secondary metabolism.</title>
        <authorList>
            <person name="Dong X."/>
            <person name="Chaisiri K."/>
            <person name="Xia D."/>
            <person name="Armstrong S.D."/>
            <person name="Fang Y."/>
            <person name="Donnelly M.J."/>
            <person name="Kadowaki T."/>
            <person name="McGarry J.W."/>
            <person name="Darby A.C."/>
            <person name="Makepeace B.L."/>
        </authorList>
    </citation>
    <scope>NUCLEOTIDE SEQUENCE [LARGE SCALE GENOMIC DNA]</scope>
    <source>
        <strain evidence="9">UoL-WK</strain>
    </source>
</reference>
<feature type="compositionally biased region" description="Low complexity" evidence="7">
    <location>
        <begin position="453"/>
        <end position="462"/>
    </location>
</feature>
<proteinExistence type="predicted"/>
<keyword evidence="5" id="KW-0539">Nucleus</keyword>
<dbReference type="EMBL" id="NCKU01003019">
    <property type="protein sequence ID" value="RWS08335.1"/>
    <property type="molecule type" value="Genomic_DNA"/>
</dbReference>
<feature type="region of interest" description="Disordered" evidence="7">
    <location>
        <begin position="445"/>
        <end position="478"/>
    </location>
</feature>
<dbReference type="PROSITE" id="PS00036">
    <property type="entry name" value="BZIP_BASIC"/>
    <property type="match status" value="1"/>
</dbReference>
<evidence type="ECO:0000313" key="9">
    <source>
        <dbReference type="EMBL" id="RWS08335.1"/>
    </source>
</evidence>
<dbReference type="InterPro" id="IPR004826">
    <property type="entry name" value="bZIP_Maf"/>
</dbReference>
<feature type="compositionally biased region" description="Low complexity" evidence="7">
    <location>
        <begin position="287"/>
        <end position="301"/>
    </location>
</feature>
<evidence type="ECO:0000256" key="3">
    <source>
        <dbReference type="ARBA" id="ARBA00023159"/>
    </source>
</evidence>
<keyword evidence="6" id="KW-0175">Coiled coil</keyword>
<feature type="domain" description="BZIP" evidence="8">
    <location>
        <begin position="517"/>
        <end position="580"/>
    </location>
</feature>
<feature type="coiled-coil region" evidence="6">
    <location>
        <begin position="535"/>
        <end position="572"/>
    </location>
</feature>
<dbReference type="GO" id="GO:0000978">
    <property type="term" value="F:RNA polymerase II cis-regulatory region sequence-specific DNA binding"/>
    <property type="evidence" value="ECO:0007669"/>
    <property type="project" value="InterPro"/>
</dbReference>
<dbReference type="GO" id="GO:0005634">
    <property type="term" value="C:nucleus"/>
    <property type="evidence" value="ECO:0007669"/>
    <property type="project" value="TreeGrafter"/>
</dbReference>
<feature type="compositionally biased region" description="Basic and acidic residues" evidence="7">
    <location>
        <begin position="277"/>
        <end position="286"/>
    </location>
</feature>
<evidence type="ECO:0000256" key="2">
    <source>
        <dbReference type="ARBA" id="ARBA00023125"/>
    </source>
</evidence>
<dbReference type="OrthoDB" id="7458135at2759"/>
<dbReference type="CDD" id="cd14698">
    <property type="entry name" value="bZIP_CNC"/>
    <property type="match status" value="1"/>
</dbReference>